<gene>
    <name evidence="2" type="ORF">PBRA_008542</name>
</gene>
<organism evidence="2 3">
    <name type="scientific">Plasmodiophora brassicae</name>
    <name type="common">Clubroot disease agent</name>
    <dbReference type="NCBI Taxonomy" id="37360"/>
    <lineage>
        <taxon>Eukaryota</taxon>
        <taxon>Sar</taxon>
        <taxon>Rhizaria</taxon>
        <taxon>Endomyxa</taxon>
        <taxon>Phytomyxea</taxon>
        <taxon>Plasmodiophorida</taxon>
        <taxon>Plasmodiophoridae</taxon>
        <taxon>Plasmodiophora</taxon>
    </lineage>
</organism>
<proteinExistence type="predicted"/>
<dbReference type="Proteomes" id="UP000039324">
    <property type="component" value="Unassembled WGS sequence"/>
</dbReference>
<feature type="region of interest" description="Disordered" evidence="1">
    <location>
        <begin position="1"/>
        <end position="63"/>
    </location>
</feature>
<sequence length="337" mass="37211">MPGGGGGDDARPTDTDSDDDVTASTITGVLASGGGHPPIAIGNPGGQPRQHHGRSASTTSFMPYLDGRAAGRKTPLPRNKTPYMARTPSVFPVQLMSHWRFAYKRYSPAMTASLLLSPGRLSAFLSMSMEVLSGGEIRDMRMEMIVHAMQEAGPLQAELCWLCASPYTLLPMEFRCIALYQDAQSAPAGACEPFLTIGDDDILRIAFWESPVAVLRLGFDTLVDKVQVSLSLNAEAQKMLGYASHVELDGIRYEFQQKATTIPHRVPFFWRLFSQRSLYILGCAQLERMFRALTQMRVDVELVASTGLHIASRTYWKYRTNSDGTIRDILIAVKRMA</sequence>
<evidence type="ECO:0000313" key="2">
    <source>
        <dbReference type="EMBL" id="CEP01600.1"/>
    </source>
</evidence>
<name>A0A0G4J246_PLABS</name>
<protein>
    <submittedName>
        <fullName evidence="2">Uncharacterized protein</fullName>
    </submittedName>
</protein>
<keyword evidence="3" id="KW-1185">Reference proteome</keyword>
<evidence type="ECO:0000313" key="3">
    <source>
        <dbReference type="Proteomes" id="UP000039324"/>
    </source>
</evidence>
<accession>A0A0G4J246</accession>
<reference evidence="2 3" key="1">
    <citation type="submission" date="2015-02" db="EMBL/GenBank/DDBJ databases">
        <authorList>
            <person name="Chooi Y.-H."/>
        </authorList>
    </citation>
    <scope>NUCLEOTIDE SEQUENCE [LARGE SCALE GENOMIC DNA]</scope>
    <source>
        <strain evidence="2">E3</strain>
    </source>
</reference>
<dbReference type="EMBL" id="CDSF01000113">
    <property type="protein sequence ID" value="CEP01600.1"/>
    <property type="molecule type" value="Genomic_DNA"/>
</dbReference>
<dbReference type="AlphaFoldDB" id="A0A0G4J246"/>
<evidence type="ECO:0000256" key="1">
    <source>
        <dbReference type="SAM" id="MobiDB-lite"/>
    </source>
</evidence>